<organism evidence="2 3">
    <name type="scientific">Acaromyces ingoldii</name>
    <dbReference type="NCBI Taxonomy" id="215250"/>
    <lineage>
        <taxon>Eukaryota</taxon>
        <taxon>Fungi</taxon>
        <taxon>Dikarya</taxon>
        <taxon>Basidiomycota</taxon>
        <taxon>Ustilaginomycotina</taxon>
        <taxon>Exobasidiomycetes</taxon>
        <taxon>Exobasidiales</taxon>
        <taxon>Cryptobasidiaceae</taxon>
        <taxon>Acaromyces</taxon>
    </lineage>
</organism>
<dbReference type="Pfam" id="PF01593">
    <property type="entry name" value="Amino_oxidase"/>
    <property type="match status" value="1"/>
</dbReference>
<gene>
    <name evidence="2" type="ORF">FA10DRAFT_256846</name>
</gene>
<dbReference type="Gene3D" id="3.90.660.10">
    <property type="match status" value="1"/>
</dbReference>
<dbReference type="PANTHER" id="PTHR10742">
    <property type="entry name" value="FLAVIN MONOAMINE OXIDASE"/>
    <property type="match status" value="1"/>
</dbReference>
<dbReference type="GeneID" id="37041741"/>
<protein>
    <submittedName>
        <fullName evidence="2">Flavin-containing amine oxidoreductase</fullName>
    </submittedName>
</protein>
<accession>A0A316YCW8</accession>
<dbReference type="Gene3D" id="3.50.50.60">
    <property type="entry name" value="FAD/NAD(P)-binding domain"/>
    <property type="match status" value="1"/>
</dbReference>
<proteinExistence type="predicted"/>
<dbReference type="Proteomes" id="UP000245768">
    <property type="component" value="Unassembled WGS sequence"/>
</dbReference>
<dbReference type="GO" id="GO:0001716">
    <property type="term" value="F:L-amino-acid oxidase activity"/>
    <property type="evidence" value="ECO:0007669"/>
    <property type="project" value="TreeGrafter"/>
</dbReference>
<dbReference type="SUPFAM" id="SSF54373">
    <property type="entry name" value="FAD-linked reductases, C-terminal domain"/>
    <property type="match status" value="1"/>
</dbReference>
<evidence type="ECO:0000313" key="3">
    <source>
        <dbReference type="Proteomes" id="UP000245768"/>
    </source>
</evidence>
<reference evidence="2 3" key="1">
    <citation type="journal article" date="2018" name="Mol. Biol. Evol.">
        <title>Broad Genomic Sampling Reveals a Smut Pathogenic Ancestry of the Fungal Clade Ustilaginomycotina.</title>
        <authorList>
            <person name="Kijpornyongpan T."/>
            <person name="Mondo S.J."/>
            <person name="Barry K."/>
            <person name="Sandor L."/>
            <person name="Lee J."/>
            <person name="Lipzen A."/>
            <person name="Pangilinan J."/>
            <person name="LaButti K."/>
            <person name="Hainaut M."/>
            <person name="Henrissat B."/>
            <person name="Grigoriev I.V."/>
            <person name="Spatafora J.W."/>
            <person name="Aime M.C."/>
        </authorList>
    </citation>
    <scope>NUCLEOTIDE SEQUENCE [LARGE SCALE GENOMIC DNA]</scope>
    <source>
        <strain evidence="2 3">MCA 4198</strain>
    </source>
</reference>
<dbReference type="AlphaFoldDB" id="A0A316YCW8"/>
<evidence type="ECO:0000313" key="2">
    <source>
        <dbReference type="EMBL" id="PWN86518.1"/>
    </source>
</evidence>
<dbReference type="OrthoDB" id="7777654at2759"/>
<feature type="domain" description="Amine oxidase" evidence="1">
    <location>
        <begin position="152"/>
        <end position="634"/>
    </location>
</feature>
<dbReference type="InParanoid" id="A0A316YCW8"/>
<keyword evidence="3" id="KW-1185">Reference proteome</keyword>
<dbReference type="InterPro" id="IPR036188">
    <property type="entry name" value="FAD/NAD-bd_sf"/>
</dbReference>
<sequence length="662" mass="74088">MANVHLQWADTPWTLEDQTLRVTYGPCDSLEADGDHVLVASSQGPMRRGEAPPTRAVWFVEEDSREQGCLSAWIGDELAARSGLLTIVQNEQQVKRRARDLAKRSDNEPKMSDFDTTGLWFEGVEHARAKHRSSAFVSGAKDARIAIVGAGMSGLMTSHLLESVGMTNYTIIEAAQRFGGRVHTEYFDPDKNKHVYQEMGPMRFPKTMTDPSTNKTLAIRDSYIVFQLAEELNAINRGNDNRTVEFIDWTQSGPGNLQYNGGFKLPSGLPPNNAQLKANTTLASALAGGESPQLQQAEADIGNLTATDSLRAKVVTNIFQAHHDWIKAGLDDFSEFGYLHDRLGYDLDTTDKITQGSLGAATSFWDTYYEDTWFASTTTSWKTIDRGLTQLPMAFWGTPAANKTVMGRKIFRVDNDEATGRVQLHWKPNNTASTRDALSETFDYAVVSAPFSVVKYWRTPNVSERMQRAINNLKYSNSCKVAMQFKSRFWEKAPFDPPIQGGCSNTDLPGIRNVCYPSYGIGSDGPAVVLAEYVSGDDGDRLVSWPEEYHIQFVLDSMAEMHGEVVYDQYETARRRCWGLDEYQGAAWASPIAGQHKLYIPEYYKTHNRTIFVGEHTSFTHAWISSALESAVRGTTQLLLELGLVDEAQHITKKWMGRWMNV</sequence>
<dbReference type="RefSeq" id="XP_025373716.1">
    <property type="nucleotide sequence ID" value="XM_025519825.1"/>
</dbReference>
<dbReference type="SUPFAM" id="SSF51905">
    <property type="entry name" value="FAD/NAD(P)-binding domain"/>
    <property type="match status" value="1"/>
</dbReference>
<dbReference type="EMBL" id="KZ819644">
    <property type="protein sequence ID" value="PWN86518.1"/>
    <property type="molecule type" value="Genomic_DNA"/>
</dbReference>
<dbReference type="STRING" id="215250.A0A316YCW8"/>
<dbReference type="GO" id="GO:0009063">
    <property type="term" value="P:amino acid catabolic process"/>
    <property type="evidence" value="ECO:0007669"/>
    <property type="project" value="TreeGrafter"/>
</dbReference>
<name>A0A316YCW8_9BASI</name>
<dbReference type="PANTHER" id="PTHR10742:SF382">
    <property type="entry name" value="AMINE OXIDASE DOMAIN-CONTAINING PROTEIN"/>
    <property type="match status" value="1"/>
</dbReference>
<evidence type="ECO:0000259" key="1">
    <source>
        <dbReference type="Pfam" id="PF01593"/>
    </source>
</evidence>
<dbReference type="InterPro" id="IPR050281">
    <property type="entry name" value="Flavin_monoamine_oxidase"/>
</dbReference>
<dbReference type="Gene3D" id="1.20.1440.240">
    <property type="match status" value="1"/>
</dbReference>
<dbReference type="InterPro" id="IPR002937">
    <property type="entry name" value="Amino_oxidase"/>
</dbReference>